<dbReference type="OrthoDB" id="9893084at2"/>
<feature type="region of interest" description="Disordered" evidence="1">
    <location>
        <begin position="87"/>
        <end position="108"/>
    </location>
</feature>
<protein>
    <submittedName>
        <fullName evidence="3">Uncharacterized protein</fullName>
    </submittedName>
</protein>
<evidence type="ECO:0000313" key="3">
    <source>
        <dbReference type="EMBL" id="KJY54766.1"/>
    </source>
</evidence>
<name>A0A0F4LB11_9LACO</name>
<dbReference type="EMBL" id="JXLI01000019">
    <property type="protein sequence ID" value="KJY54766.1"/>
    <property type="molecule type" value="Genomic_DNA"/>
</dbReference>
<feature type="transmembrane region" description="Helical" evidence="2">
    <location>
        <begin position="21"/>
        <end position="40"/>
    </location>
</feature>
<accession>A0A0F4LB11</accession>
<geneLocation type="plasmid" evidence="3">
    <name>pHma8p1</name>
</geneLocation>
<dbReference type="AlphaFoldDB" id="A0A0F4LB11"/>
<reference evidence="3 4" key="1">
    <citation type="submission" date="2015-01" db="EMBL/GenBank/DDBJ databases">
        <title>Comparative genomics of the lactic acid bacteria isolated from the honey bee gut.</title>
        <authorList>
            <person name="Ellegaard K.M."/>
            <person name="Tamarit D."/>
            <person name="Javelind E."/>
            <person name="Olofsson T."/>
            <person name="Andersson S.G."/>
            <person name="Vasquez A."/>
        </authorList>
    </citation>
    <scope>NUCLEOTIDE SEQUENCE [LARGE SCALE GENOMIC DNA]</scope>
    <source>
        <strain evidence="3 4">Hma8</strain>
        <plasmid evidence="3">pHma8p1</plasmid>
    </source>
</reference>
<sequence length="108" mass="12913">MFKNLLTNKSYDKLLLNVEGTAFGIMIFCVLVFFPIVHFFPKFKLLIVFIFLIAGIIGFSIFLLWKLRDFKDFKDHAYPLIFEAREKEREQKKGKKDERRANNEFENL</sequence>
<keyword evidence="2" id="KW-1133">Transmembrane helix</keyword>
<keyword evidence="2" id="KW-0472">Membrane</keyword>
<keyword evidence="2" id="KW-0812">Transmembrane</keyword>
<dbReference type="Proteomes" id="UP000033531">
    <property type="component" value="Unassembled WGS sequence"/>
</dbReference>
<gene>
    <name evidence="3" type="ORF">JF74_19490</name>
</gene>
<feature type="transmembrane region" description="Helical" evidence="2">
    <location>
        <begin position="46"/>
        <end position="65"/>
    </location>
</feature>
<organism evidence="3 4">
    <name type="scientific">Lactobacillus melliventris</name>
    <dbReference type="NCBI Taxonomy" id="1218507"/>
    <lineage>
        <taxon>Bacteria</taxon>
        <taxon>Bacillati</taxon>
        <taxon>Bacillota</taxon>
        <taxon>Bacilli</taxon>
        <taxon>Lactobacillales</taxon>
        <taxon>Lactobacillaceae</taxon>
        <taxon>Lactobacillus</taxon>
    </lineage>
</organism>
<evidence type="ECO:0000256" key="2">
    <source>
        <dbReference type="SAM" id="Phobius"/>
    </source>
</evidence>
<proteinExistence type="predicted"/>
<comment type="caution">
    <text evidence="3">The sequence shown here is derived from an EMBL/GenBank/DDBJ whole genome shotgun (WGS) entry which is preliminary data.</text>
</comment>
<evidence type="ECO:0000313" key="4">
    <source>
        <dbReference type="Proteomes" id="UP000033531"/>
    </source>
</evidence>
<dbReference type="RefSeq" id="WP_046325860.1">
    <property type="nucleotide sequence ID" value="NZ_JBHTMT010000007.1"/>
</dbReference>
<keyword evidence="3" id="KW-0614">Plasmid</keyword>
<evidence type="ECO:0000256" key="1">
    <source>
        <dbReference type="SAM" id="MobiDB-lite"/>
    </source>
</evidence>
<dbReference type="HOGENOM" id="CLU_2273739_0_0_9"/>